<dbReference type="GO" id="GO:0051920">
    <property type="term" value="F:peroxiredoxin activity"/>
    <property type="evidence" value="ECO:0007669"/>
    <property type="project" value="InterPro"/>
</dbReference>
<sequence>MAITDKAKEYHERMFPGYVSNFLETDPEFIEIFDNFAFDEVVNVDDLDNKTRFIAILSTLIGCQGIDEYKAMVPAALEFGVTAVEIKEIVYQSVAYLGIGRVFPFLKVTNEILESRGIKLPLEGQCTTTRENRREAGTKAQVDIFGENMKDFWKSGPEESRHINYWLAANCFGDYYTRTGLDYKQREMITFCFLAAQGGCEPQLTSHAAANIKLGNDKNFLIKIISQCLPYIGYPRSLNALRCVNDAAK</sequence>
<dbReference type="Gene3D" id="1.20.1290.10">
    <property type="entry name" value="AhpD-like"/>
    <property type="match status" value="1"/>
</dbReference>
<dbReference type="SUPFAM" id="SSF69118">
    <property type="entry name" value="AhpD-like"/>
    <property type="match status" value="1"/>
</dbReference>
<dbReference type="OrthoDB" id="9802489at2"/>
<name>L1Q938_9CLOT</name>
<dbReference type="STRING" id="545697.HMPREF0216_02691"/>
<dbReference type="PANTHER" id="PTHR33570">
    <property type="entry name" value="4-CARBOXYMUCONOLACTONE DECARBOXYLASE FAMILY PROTEIN"/>
    <property type="match status" value="1"/>
</dbReference>
<dbReference type="Pfam" id="PF02627">
    <property type="entry name" value="CMD"/>
    <property type="match status" value="2"/>
</dbReference>
<dbReference type="InterPro" id="IPR029032">
    <property type="entry name" value="AhpD-like"/>
</dbReference>
<feature type="domain" description="Carboxymuconolactone decarboxylase-like" evidence="1">
    <location>
        <begin position="27"/>
        <end position="110"/>
    </location>
</feature>
<feature type="domain" description="Carboxymuconolactone decarboxylase-like" evidence="1">
    <location>
        <begin position="166"/>
        <end position="245"/>
    </location>
</feature>
<comment type="caution">
    <text evidence="2">The sequence shown here is derived from an EMBL/GenBank/DDBJ whole genome shotgun (WGS) entry which is preliminary data.</text>
</comment>
<evidence type="ECO:0000313" key="2">
    <source>
        <dbReference type="EMBL" id="EKY24468.1"/>
    </source>
</evidence>
<reference evidence="2 3" key="1">
    <citation type="submission" date="2012-05" db="EMBL/GenBank/DDBJ databases">
        <authorList>
            <person name="Weinstock G."/>
            <person name="Sodergren E."/>
            <person name="Lobos E.A."/>
            <person name="Fulton L."/>
            <person name="Fulton R."/>
            <person name="Courtney L."/>
            <person name="Fronick C."/>
            <person name="O'Laughlin M."/>
            <person name="Godfrey J."/>
            <person name="Wilson R.M."/>
            <person name="Miner T."/>
            <person name="Farmer C."/>
            <person name="Delehaunty K."/>
            <person name="Cordes M."/>
            <person name="Minx P."/>
            <person name="Tomlinson C."/>
            <person name="Chen J."/>
            <person name="Wollam A."/>
            <person name="Pepin K.H."/>
            <person name="Bhonagiri V."/>
            <person name="Zhang X."/>
            <person name="Suruliraj S."/>
            <person name="Warren W."/>
            <person name="Mitreva M."/>
            <person name="Mardis E.R."/>
            <person name="Wilson R.K."/>
        </authorList>
    </citation>
    <scope>NUCLEOTIDE SEQUENCE [LARGE SCALE GENOMIC DNA]</scope>
    <source>
        <strain evidence="2 3">DSM 1785</strain>
    </source>
</reference>
<dbReference type="RefSeq" id="WP_005214725.1">
    <property type="nucleotide sequence ID" value="NZ_KB291674.1"/>
</dbReference>
<dbReference type="InterPro" id="IPR052512">
    <property type="entry name" value="4CMD/NDH-1_regulator"/>
</dbReference>
<dbReference type="PATRIC" id="fig|545697.3.peg.2646"/>
<keyword evidence="3" id="KW-1185">Reference proteome</keyword>
<accession>L1Q938</accession>
<dbReference type="PANTHER" id="PTHR33570:SF2">
    <property type="entry name" value="CARBOXYMUCONOLACTONE DECARBOXYLASE-LIKE DOMAIN-CONTAINING PROTEIN"/>
    <property type="match status" value="1"/>
</dbReference>
<dbReference type="HOGENOM" id="CLU_070025_0_0_9"/>
<gene>
    <name evidence="2" type="ORF">HMPREF0216_02691</name>
</gene>
<protein>
    <submittedName>
        <fullName evidence="2">Carboxymuconolactone decarboxylase family protein</fullName>
    </submittedName>
</protein>
<proteinExistence type="predicted"/>
<dbReference type="Proteomes" id="UP000010420">
    <property type="component" value="Unassembled WGS sequence"/>
</dbReference>
<evidence type="ECO:0000313" key="3">
    <source>
        <dbReference type="Proteomes" id="UP000010420"/>
    </source>
</evidence>
<dbReference type="EMBL" id="AMEZ01000084">
    <property type="protein sequence ID" value="EKY24468.1"/>
    <property type="molecule type" value="Genomic_DNA"/>
</dbReference>
<dbReference type="AlphaFoldDB" id="L1Q938"/>
<organism evidence="2 3">
    <name type="scientific">Clostridium celatum DSM 1785</name>
    <dbReference type="NCBI Taxonomy" id="545697"/>
    <lineage>
        <taxon>Bacteria</taxon>
        <taxon>Bacillati</taxon>
        <taxon>Bacillota</taxon>
        <taxon>Clostridia</taxon>
        <taxon>Eubacteriales</taxon>
        <taxon>Clostridiaceae</taxon>
        <taxon>Clostridium</taxon>
    </lineage>
</organism>
<dbReference type="eggNOG" id="COG0599">
    <property type="taxonomic scope" value="Bacteria"/>
</dbReference>
<dbReference type="InterPro" id="IPR003779">
    <property type="entry name" value="CMD-like"/>
</dbReference>
<evidence type="ECO:0000259" key="1">
    <source>
        <dbReference type="Pfam" id="PF02627"/>
    </source>
</evidence>